<dbReference type="EMBL" id="CADCVZ010000046">
    <property type="protein sequence ID" value="CAA9516260.1"/>
    <property type="molecule type" value="Genomic_DNA"/>
</dbReference>
<dbReference type="InterPro" id="IPR046342">
    <property type="entry name" value="CBS_dom_sf"/>
</dbReference>
<dbReference type="InterPro" id="IPR051257">
    <property type="entry name" value="Diverse_CBS-Domain"/>
</dbReference>
<dbReference type="Gene3D" id="3.10.580.10">
    <property type="entry name" value="CBS-domain"/>
    <property type="match status" value="1"/>
</dbReference>
<gene>
    <name evidence="5" type="ORF">AVDCRST_MAG09-1918</name>
</gene>
<evidence type="ECO:0000256" key="1">
    <source>
        <dbReference type="ARBA" id="ARBA00023122"/>
    </source>
</evidence>
<dbReference type="PANTHER" id="PTHR43080">
    <property type="entry name" value="CBS DOMAIN-CONTAINING PROTEIN CBSX3, MITOCHONDRIAL"/>
    <property type="match status" value="1"/>
</dbReference>
<evidence type="ECO:0000256" key="2">
    <source>
        <dbReference type="PROSITE-ProRule" id="PRU00703"/>
    </source>
</evidence>
<name>A0A6J4T7U1_9SPHN</name>
<feature type="domain" description="CBS" evidence="4">
    <location>
        <begin position="8"/>
        <end position="66"/>
    </location>
</feature>
<dbReference type="AlphaFoldDB" id="A0A6J4T7U1"/>
<dbReference type="CDD" id="cd04622">
    <property type="entry name" value="CBS_pair_HRP1_like"/>
    <property type="match status" value="1"/>
</dbReference>
<proteinExistence type="predicted"/>
<dbReference type="RefSeq" id="WP_294173863.1">
    <property type="nucleotide sequence ID" value="NZ_CADCVZ010000046.1"/>
</dbReference>
<dbReference type="Pfam" id="PF00571">
    <property type="entry name" value="CBS"/>
    <property type="match status" value="2"/>
</dbReference>
<protein>
    <recommendedName>
        <fullName evidence="4">CBS domain-containing protein</fullName>
    </recommendedName>
</protein>
<dbReference type="PANTHER" id="PTHR43080:SF2">
    <property type="entry name" value="CBS DOMAIN-CONTAINING PROTEIN"/>
    <property type="match status" value="1"/>
</dbReference>
<evidence type="ECO:0000313" key="5">
    <source>
        <dbReference type="EMBL" id="CAA9516260.1"/>
    </source>
</evidence>
<reference evidence="5" key="1">
    <citation type="submission" date="2020-02" db="EMBL/GenBank/DDBJ databases">
        <authorList>
            <person name="Meier V. D."/>
        </authorList>
    </citation>
    <scope>NUCLEOTIDE SEQUENCE</scope>
    <source>
        <strain evidence="5">AVDCRST_MAG09</strain>
    </source>
</reference>
<dbReference type="SMART" id="SM00116">
    <property type="entry name" value="CBS"/>
    <property type="match status" value="2"/>
</dbReference>
<feature type="domain" description="CBS" evidence="4">
    <location>
        <begin position="72"/>
        <end position="128"/>
    </location>
</feature>
<feature type="region of interest" description="Disordered" evidence="3">
    <location>
        <begin position="123"/>
        <end position="155"/>
    </location>
</feature>
<evidence type="ECO:0000256" key="3">
    <source>
        <dbReference type="SAM" id="MobiDB-lite"/>
    </source>
</evidence>
<sequence length="155" mass="16443">MPKISEVMSRDVQTVTPESTAQEAAGFMLQADAGAIPVTEGERVIGMITDRDIAVRGVAEGRGPDTPVRELMTDGVVTAREDDDIEDIAIRMSDEQVRRMPIVDQNEKLVGIVSLADVSRSDQGEAASVALGGVTDPGGQHNQSEEQGGAERQPS</sequence>
<keyword evidence="1 2" id="KW-0129">CBS domain</keyword>
<dbReference type="PROSITE" id="PS51371">
    <property type="entry name" value="CBS"/>
    <property type="match status" value="2"/>
</dbReference>
<organism evidence="5">
    <name type="scientific">uncultured Sphingomonas sp</name>
    <dbReference type="NCBI Taxonomy" id="158754"/>
    <lineage>
        <taxon>Bacteria</taxon>
        <taxon>Pseudomonadati</taxon>
        <taxon>Pseudomonadota</taxon>
        <taxon>Alphaproteobacteria</taxon>
        <taxon>Sphingomonadales</taxon>
        <taxon>Sphingomonadaceae</taxon>
        <taxon>Sphingomonas</taxon>
        <taxon>environmental samples</taxon>
    </lineage>
</organism>
<accession>A0A6J4T7U1</accession>
<dbReference type="InterPro" id="IPR000644">
    <property type="entry name" value="CBS_dom"/>
</dbReference>
<dbReference type="SUPFAM" id="SSF54631">
    <property type="entry name" value="CBS-domain pair"/>
    <property type="match status" value="1"/>
</dbReference>
<evidence type="ECO:0000259" key="4">
    <source>
        <dbReference type="PROSITE" id="PS51371"/>
    </source>
</evidence>